<organism evidence="3 4">
    <name type="scientific">Ophiophagus hannah</name>
    <name type="common">King cobra</name>
    <name type="synonym">Naja hannah</name>
    <dbReference type="NCBI Taxonomy" id="8665"/>
    <lineage>
        <taxon>Eukaryota</taxon>
        <taxon>Metazoa</taxon>
        <taxon>Chordata</taxon>
        <taxon>Craniata</taxon>
        <taxon>Vertebrata</taxon>
        <taxon>Euteleostomi</taxon>
        <taxon>Lepidosauria</taxon>
        <taxon>Squamata</taxon>
        <taxon>Bifurcata</taxon>
        <taxon>Unidentata</taxon>
        <taxon>Episquamata</taxon>
        <taxon>Toxicofera</taxon>
        <taxon>Serpentes</taxon>
        <taxon>Colubroidea</taxon>
        <taxon>Elapidae</taxon>
        <taxon>Elapinae</taxon>
        <taxon>Ophiophagus</taxon>
    </lineage>
</organism>
<keyword evidence="1" id="KW-0175">Coiled coil</keyword>
<name>V8PI29_OPHHA</name>
<evidence type="ECO:0000256" key="2">
    <source>
        <dbReference type="SAM" id="MobiDB-lite"/>
    </source>
</evidence>
<feature type="coiled-coil region" evidence="1">
    <location>
        <begin position="178"/>
        <end position="214"/>
    </location>
</feature>
<dbReference type="Proteomes" id="UP000018936">
    <property type="component" value="Unassembled WGS sequence"/>
</dbReference>
<feature type="region of interest" description="Disordered" evidence="2">
    <location>
        <begin position="271"/>
        <end position="325"/>
    </location>
</feature>
<dbReference type="EMBL" id="AZIM01000056">
    <property type="protein sequence ID" value="ETE73678.1"/>
    <property type="molecule type" value="Genomic_DNA"/>
</dbReference>
<evidence type="ECO:0000313" key="3">
    <source>
        <dbReference type="EMBL" id="ETE73678.1"/>
    </source>
</evidence>
<feature type="region of interest" description="Disordered" evidence="2">
    <location>
        <begin position="148"/>
        <end position="173"/>
    </location>
</feature>
<feature type="compositionally biased region" description="Basic and acidic residues" evidence="2">
    <location>
        <begin position="163"/>
        <end position="173"/>
    </location>
</feature>
<feature type="compositionally biased region" description="Basic residues" evidence="2">
    <location>
        <begin position="290"/>
        <end position="301"/>
    </location>
</feature>
<protein>
    <submittedName>
        <fullName evidence="3">TolA</fullName>
    </submittedName>
</protein>
<reference evidence="3 4" key="1">
    <citation type="journal article" date="2013" name="Proc. Natl. Acad. Sci. U.S.A.">
        <title>The king cobra genome reveals dynamic gene evolution and adaptation in the snake venom system.</title>
        <authorList>
            <person name="Vonk F.J."/>
            <person name="Casewell N.R."/>
            <person name="Henkel C.V."/>
            <person name="Heimberg A.M."/>
            <person name="Jansen H.J."/>
            <person name="McCleary R.J."/>
            <person name="Kerkkamp H.M."/>
            <person name="Vos R.A."/>
            <person name="Guerreiro I."/>
            <person name="Calvete J.J."/>
            <person name="Wuster W."/>
            <person name="Woods A.E."/>
            <person name="Logan J.M."/>
            <person name="Harrison R.A."/>
            <person name="Castoe T.A."/>
            <person name="de Koning A.P."/>
            <person name="Pollock D.D."/>
            <person name="Yandell M."/>
            <person name="Calderon D."/>
            <person name="Renjifo C."/>
            <person name="Currier R.B."/>
            <person name="Salgado D."/>
            <person name="Pla D."/>
            <person name="Sanz L."/>
            <person name="Hyder A.S."/>
            <person name="Ribeiro J.M."/>
            <person name="Arntzen J.W."/>
            <person name="van den Thillart G.E."/>
            <person name="Boetzer M."/>
            <person name="Pirovano W."/>
            <person name="Dirks R.P."/>
            <person name="Spaink H.P."/>
            <person name="Duboule D."/>
            <person name="McGlinn E."/>
            <person name="Kini R.M."/>
            <person name="Richardson M.K."/>
        </authorList>
    </citation>
    <scope>NUCLEOTIDE SEQUENCE</scope>
    <source>
        <tissue evidence="3">Blood</tissue>
    </source>
</reference>
<feature type="non-terminal residue" evidence="3">
    <location>
        <position position="1"/>
    </location>
</feature>
<evidence type="ECO:0000313" key="4">
    <source>
        <dbReference type="Proteomes" id="UP000018936"/>
    </source>
</evidence>
<comment type="caution">
    <text evidence="3">The sequence shown here is derived from an EMBL/GenBank/DDBJ whole genome shotgun (WGS) entry which is preliminary data.</text>
</comment>
<proteinExistence type="predicted"/>
<evidence type="ECO:0000256" key="1">
    <source>
        <dbReference type="SAM" id="Coils"/>
    </source>
</evidence>
<gene>
    <name evidence="3" type="primary">tolA</name>
    <name evidence="3" type="ORF">L345_00490</name>
</gene>
<sequence>MAQEFWELNSTNHKRAIGVKLAVHGPDVSHADHTHPSSMKMKNVAIYHMMSPVTGDSFKYPSLDLSGLGIGGTMRIVLRNMLSMEEGLHAQQKEGFSSDLFRRTSISSDHLALPTLPCPFPQFAMHQLFYSLGLQQKELDPDQLNVDSGFHPPKVGKKRSQIRYKDPESRKETTKALTETIQAKLEVAHAKIEAAEAKKETLEAQKIAEEAKESAEAAHAREDNLLSYVSKVASLAYQQAAEAEYDCAQARKAMAVAEAIQVAAFTDGKVRRNNKEKYHRSHRSHGECRCHHHHHHHHGQHERRSDFETQSDLIHSEPETLSSTR</sequence>
<keyword evidence="4" id="KW-1185">Reference proteome</keyword>
<dbReference type="AlphaFoldDB" id="V8PI29"/>
<accession>V8PI29</accession>
<dbReference type="OrthoDB" id="9047498at2759"/>
<feature type="compositionally biased region" description="Polar residues" evidence="2">
    <location>
        <begin position="308"/>
        <end position="325"/>
    </location>
</feature>